<dbReference type="InterPro" id="IPR038987">
    <property type="entry name" value="MoeA-like"/>
</dbReference>
<dbReference type="Pfam" id="PF03454">
    <property type="entry name" value="MoeA_C"/>
    <property type="match status" value="1"/>
</dbReference>
<dbReference type="PANTHER" id="PTHR10192">
    <property type="entry name" value="MOLYBDOPTERIN BIOSYNTHESIS PROTEIN"/>
    <property type="match status" value="1"/>
</dbReference>
<dbReference type="Gene3D" id="3.90.105.10">
    <property type="entry name" value="Molybdopterin biosynthesis moea protein, domain 2"/>
    <property type="match status" value="1"/>
</dbReference>
<dbReference type="InterPro" id="IPR005111">
    <property type="entry name" value="MoeA_C_domain_IV"/>
</dbReference>
<evidence type="ECO:0000256" key="5">
    <source>
        <dbReference type="ARBA" id="ARBA00023150"/>
    </source>
</evidence>
<proteinExistence type="inferred from homology"/>
<keyword evidence="4 7" id="KW-0500">Molybdenum</keyword>
<dbReference type="InterPro" id="IPR036135">
    <property type="entry name" value="MoeA_linker/N_sf"/>
</dbReference>
<dbReference type="SMART" id="SM00852">
    <property type="entry name" value="MoCF_biosynth"/>
    <property type="match status" value="1"/>
</dbReference>
<sequence>MLSVQAHLAEILAGLSPVPPLDVVLGDAAGCILAEDVRVDVDVPAHATAAHDGYAVRADDVHPATDAAPVTLPVVADLWSAAEAPERLVTGQSVRISSGVALPVGADAVVPLDHTDRGTAQVRVRRSVGVGSGVRRAGADARAGQVVLAAGLRLGARQISLAAALGRSHLRVHPRPRVVIVPVGDELRVPGRRSAGAGVFEANAQALAIAVEDTGAVAIPVAPVSDDRAHLREVLADQLVRADLVLTTGGLSEGSHDTLKDVLGPLGTVRFDHVALAPGRGHGFGTIGEDDSVVPIVALPGHPVAALVAYEVFVRPALLEIAGHTDLFRPSVVAYADAEWNSPAGLREFVPAHLTGSPDEGYRVVPVADPRAIDQMSLSSLAAANALAVVPEGESFVRLGSRVHCLVLEG</sequence>
<comment type="caution">
    <text evidence="9">The sequence shown here is derived from an EMBL/GenBank/DDBJ whole genome shotgun (WGS) entry which is preliminary data.</text>
</comment>
<evidence type="ECO:0000259" key="8">
    <source>
        <dbReference type="SMART" id="SM00852"/>
    </source>
</evidence>
<comment type="pathway">
    <text evidence="2 7">Cofactor biosynthesis; molybdopterin biosynthesis.</text>
</comment>
<dbReference type="EC" id="2.10.1.1" evidence="7"/>
<comment type="cofactor">
    <cofactor evidence="7">
        <name>Mg(2+)</name>
        <dbReference type="ChEBI" id="CHEBI:18420"/>
    </cofactor>
</comment>
<dbReference type="SUPFAM" id="SSF63882">
    <property type="entry name" value="MoeA N-terminal region -like"/>
    <property type="match status" value="1"/>
</dbReference>
<protein>
    <recommendedName>
        <fullName evidence="7">Molybdopterin molybdenumtransferase</fullName>
        <ecNumber evidence="7">2.10.1.1</ecNumber>
    </recommendedName>
</protein>
<comment type="similarity">
    <text evidence="3 7">Belongs to the MoeA family.</text>
</comment>
<keyword evidence="10" id="KW-1185">Reference proteome</keyword>
<reference evidence="9 10" key="1">
    <citation type="submission" date="2020-09" db="EMBL/GenBank/DDBJ databases">
        <title>Flavimobilis rhizosphaerae sp. nov., isolated from rhizosphere soil of Spartina alterniflora.</title>
        <authorList>
            <person name="Hanqin C."/>
        </authorList>
    </citation>
    <scope>NUCLEOTIDE SEQUENCE [LARGE SCALE GENOMIC DNA]</scope>
    <source>
        <strain evidence="9 10">GY 10621</strain>
    </source>
</reference>
<dbReference type="Pfam" id="PF00994">
    <property type="entry name" value="MoCF_biosynth"/>
    <property type="match status" value="1"/>
</dbReference>
<dbReference type="PANTHER" id="PTHR10192:SF5">
    <property type="entry name" value="GEPHYRIN"/>
    <property type="match status" value="1"/>
</dbReference>
<evidence type="ECO:0000256" key="4">
    <source>
        <dbReference type="ARBA" id="ARBA00022505"/>
    </source>
</evidence>
<evidence type="ECO:0000256" key="7">
    <source>
        <dbReference type="RuleBase" id="RU365090"/>
    </source>
</evidence>
<dbReference type="SUPFAM" id="SSF63867">
    <property type="entry name" value="MoeA C-terminal domain-like"/>
    <property type="match status" value="1"/>
</dbReference>
<organism evidence="9 10">
    <name type="scientific">Flavimobilis rhizosphaerae</name>
    <dbReference type="NCBI Taxonomy" id="2775421"/>
    <lineage>
        <taxon>Bacteria</taxon>
        <taxon>Bacillati</taxon>
        <taxon>Actinomycetota</taxon>
        <taxon>Actinomycetes</taxon>
        <taxon>Micrococcales</taxon>
        <taxon>Jonesiaceae</taxon>
        <taxon>Flavimobilis</taxon>
    </lineage>
</organism>
<comment type="catalytic activity">
    <reaction evidence="6">
        <text>adenylyl-molybdopterin + molybdate = Mo-molybdopterin + AMP + H(+)</text>
        <dbReference type="Rhea" id="RHEA:35047"/>
        <dbReference type="ChEBI" id="CHEBI:15378"/>
        <dbReference type="ChEBI" id="CHEBI:36264"/>
        <dbReference type="ChEBI" id="CHEBI:62727"/>
        <dbReference type="ChEBI" id="CHEBI:71302"/>
        <dbReference type="ChEBI" id="CHEBI:456215"/>
        <dbReference type="EC" id="2.10.1.1"/>
    </reaction>
</comment>
<comment type="function">
    <text evidence="1 7">Catalyzes the insertion of molybdate into adenylated molybdopterin with the concomitant release of AMP.</text>
</comment>
<evidence type="ECO:0000256" key="1">
    <source>
        <dbReference type="ARBA" id="ARBA00002901"/>
    </source>
</evidence>
<dbReference type="RefSeq" id="WP_192277189.1">
    <property type="nucleotide sequence ID" value="NZ_JACZDF010000001.1"/>
</dbReference>
<dbReference type="InterPro" id="IPR001453">
    <property type="entry name" value="MoaB/Mog_dom"/>
</dbReference>
<feature type="domain" description="MoaB/Mog" evidence="8">
    <location>
        <begin position="179"/>
        <end position="320"/>
    </location>
</feature>
<keyword evidence="7" id="KW-0808">Transferase</keyword>
<dbReference type="InterPro" id="IPR036688">
    <property type="entry name" value="MoeA_C_domain_IV_sf"/>
</dbReference>
<name>A0ABR9DM31_9MICO</name>
<dbReference type="Proteomes" id="UP000642107">
    <property type="component" value="Unassembled WGS sequence"/>
</dbReference>
<dbReference type="InterPro" id="IPR036425">
    <property type="entry name" value="MoaB/Mog-like_dom_sf"/>
</dbReference>
<dbReference type="CDD" id="cd00887">
    <property type="entry name" value="MoeA"/>
    <property type="match status" value="1"/>
</dbReference>
<dbReference type="Gene3D" id="2.170.190.11">
    <property type="entry name" value="Molybdopterin biosynthesis moea protein, domain 3"/>
    <property type="match status" value="1"/>
</dbReference>
<evidence type="ECO:0000313" key="10">
    <source>
        <dbReference type="Proteomes" id="UP000642107"/>
    </source>
</evidence>
<evidence type="ECO:0000256" key="3">
    <source>
        <dbReference type="ARBA" id="ARBA00010763"/>
    </source>
</evidence>
<keyword evidence="5 7" id="KW-0501">Molybdenum cofactor biosynthesis</keyword>
<dbReference type="Pfam" id="PF03453">
    <property type="entry name" value="MoeA_N"/>
    <property type="match status" value="1"/>
</dbReference>
<dbReference type="SUPFAM" id="SSF53218">
    <property type="entry name" value="Molybdenum cofactor biosynthesis proteins"/>
    <property type="match status" value="1"/>
</dbReference>
<accession>A0ABR9DM31</accession>
<dbReference type="NCBIfam" id="NF045515">
    <property type="entry name" value="Glp_gephyrin"/>
    <property type="match status" value="1"/>
</dbReference>
<keyword evidence="7" id="KW-0460">Magnesium</keyword>
<dbReference type="EMBL" id="JACZDF010000001">
    <property type="protein sequence ID" value="MBD9698197.1"/>
    <property type="molecule type" value="Genomic_DNA"/>
</dbReference>
<dbReference type="Gene3D" id="3.40.980.10">
    <property type="entry name" value="MoaB/Mog-like domain"/>
    <property type="match status" value="1"/>
</dbReference>
<dbReference type="Gene3D" id="2.40.340.10">
    <property type="entry name" value="MoeA, C-terminal, domain IV"/>
    <property type="match status" value="1"/>
</dbReference>
<evidence type="ECO:0000256" key="2">
    <source>
        <dbReference type="ARBA" id="ARBA00005046"/>
    </source>
</evidence>
<evidence type="ECO:0000313" key="9">
    <source>
        <dbReference type="EMBL" id="MBD9698197.1"/>
    </source>
</evidence>
<dbReference type="InterPro" id="IPR005110">
    <property type="entry name" value="MoeA_linker/N"/>
</dbReference>
<gene>
    <name evidence="9" type="ORF">IGS67_01635</name>
</gene>
<evidence type="ECO:0000256" key="6">
    <source>
        <dbReference type="ARBA" id="ARBA00047317"/>
    </source>
</evidence>
<keyword evidence="7" id="KW-0479">Metal-binding</keyword>